<dbReference type="Proteomes" id="UP000633418">
    <property type="component" value="Chromosome"/>
</dbReference>
<evidence type="ECO:0000259" key="2">
    <source>
        <dbReference type="Pfam" id="PF04069"/>
    </source>
</evidence>
<protein>
    <submittedName>
        <fullName evidence="3">Choline ABC transporter substrate-binding protein</fullName>
    </submittedName>
</protein>
<dbReference type="CDD" id="cd13640">
    <property type="entry name" value="PBP2_ChoX"/>
    <property type="match status" value="1"/>
</dbReference>
<evidence type="ECO:0000256" key="1">
    <source>
        <dbReference type="SAM" id="SignalP"/>
    </source>
</evidence>
<feature type="chain" id="PRO_5038965352" evidence="1">
    <location>
        <begin position="21"/>
        <end position="307"/>
    </location>
</feature>
<dbReference type="SUPFAM" id="SSF53850">
    <property type="entry name" value="Periplasmic binding protein-like II"/>
    <property type="match status" value="1"/>
</dbReference>
<keyword evidence="4" id="KW-1185">Reference proteome</keyword>
<reference evidence="3 4" key="2">
    <citation type="journal article" date="2021" name="Microorganisms">
        <title>The Ever-Expanding Pseudomonas Genus: Description of 43 New Species and Partition of the Pseudomonas putida Group.</title>
        <authorList>
            <person name="Girard L."/>
            <person name="Lood C."/>
            <person name="Hofte M."/>
            <person name="Vandamme P."/>
            <person name="Rokni-Zadeh H."/>
            <person name="van Noort V."/>
            <person name="Lavigne R."/>
            <person name="De Mot R."/>
        </authorList>
    </citation>
    <scope>NUCLEOTIDE SEQUENCE [LARGE SCALE GENOMIC DNA]</scope>
    <source>
        <strain evidence="3 4">RW9S1A</strain>
    </source>
</reference>
<dbReference type="InterPro" id="IPR007210">
    <property type="entry name" value="ABC_Gly_betaine_transp_sub-bd"/>
</dbReference>
<sequence>MQKFSTAVLALALSLGTAHAADGDAQCSTVKLADPGWSDIASTNAVARLLLESLGYQVKIDSLAVPIIYGGLKDGRVDAFLGNWMPAQQGFHDKFIANGDVHRLGRNLEGTEFTLAVPDYVWNAGVKDFADLQKNADKFDKKLYGIGSGAPANLSLKEIIEKNDFELGQWKLIESSEQAMLAQVDRAVKKQQFITFLGWTPHPMNVKLKMHYLTGGEKWFGSKGDVYTLTRKGYPQACPNAAKLLSNLTFTLDMENSIMAEVVDKKVSFDEAARGWVKAHPQVLDAWLAGVTTKAGGESQAAVKAKL</sequence>
<feature type="domain" description="ABC-type glycine betaine transport system substrate-binding" evidence="2">
    <location>
        <begin position="29"/>
        <end position="278"/>
    </location>
</feature>
<dbReference type="NCBIfam" id="TIGR03414">
    <property type="entry name" value="ABC_choline_bnd"/>
    <property type="match status" value="1"/>
</dbReference>
<dbReference type="RefSeq" id="WP_186652815.1">
    <property type="nucleotide sequence ID" value="NZ_CP077095.1"/>
</dbReference>
<accession>A0A9E6PWP7</accession>
<dbReference type="GO" id="GO:0033265">
    <property type="term" value="F:choline binding"/>
    <property type="evidence" value="ECO:0007669"/>
    <property type="project" value="InterPro"/>
</dbReference>
<dbReference type="GO" id="GO:0022857">
    <property type="term" value="F:transmembrane transporter activity"/>
    <property type="evidence" value="ECO:0007669"/>
    <property type="project" value="InterPro"/>
</dbReference>
<dbReference type="EMBL" id="CP077095">
    <property type="protein sequence ID" value="QXI38548.1"/>
    <property type="molecule type" value="Genomic_DNA"/>
</dbReference>
<dbReference type="KEGG" id="pxn:HU772_000170"/>
<evidence type="ECO:0000313" key="3">
    <source>
        <dbReference type="EMBL" id="QXI38548.1"/>
    </source>
</evidence>
<evidence type="ECO:0000313" key="4">
    <source>
        <dbReference type="Proteomes" id="UP000633418"/>
    </source>
</evidence>
<dbReference type="GO" id="GO:0015871">
    <property type="term" value="P:choline transport"/>
    <property type="evidence" value="ECO:0007669"/>
    <property type="project" value="InterPro"/>
</dbReference>
<dbReference type="AlphaFoldDB" id="A0A9E6PWP7"/>
<dbReference type="Gene3D" id="3.40.190.10">
    <property type="entry name" value="Periplasmic binding protein-like II"/>
    <property type="match status" value="1"/>
</dbReference>
<gene>
    <name evidence="3" type="primary">choX</name>
    <name evidence="3" type="ORF">HU772_000170</name>
</gene>
<dbReference type="GO" id="GO:0042597">
    <property type="term" value="C:periplasmic space"/>
    <property type="evidence" value="ECO:0007669"/>
    <property type="project" value="InterPro"/>
</dbReference>
<dbReference type="GO" id="GO:0043190">
    <property type="term" value="C:ATP-binding cassette (ABC) transporter complex"/>
    <property type="evidence" value="ECO:0007669"/>
    <property type="project" value="InterPro"/>
</dbReference>
<dbReference type="Gene3D" id="3.40.190.100">
    <property type="entry name" value="Glycine betaine-binding periplasmic protein, domain 2"/>
    <property type="match status" value="1"/>
</dbReference>
<proteinExistence type="predicted"/>
<organism evidence="3 4">
    <name type="scientific">Pseudomonas xantholysinigenes</name>
    <dbReference type="NCBI Taxonomy" id="2745490"/>
    <lineage>
        <taxon>Bacteria</taxon>
        <taxon>Pseudomonadati</taxon>
        <taxon>Pseudomonadota</taxon>
        <taxon>Gammaproteobacteria</taxon>
        <taxon>Pseudomonadales</taxon>
        <taxon>Pseudomonadaceae</taxon>
        <taxon>Pseudomonas</taxon>
    </lineage>
</organism>
<name>A0A9E6PWP7_9PSED</name>
<dbReference type="InterPro" id="IPR017783">
    <property type="entry name" value="ABC_choline_sub-bd"/>
</dbReference>
<feature type="signal peptide" evidence="1">
    <location>
        <begin position="1"/>
        <end position="20"/>
    </location>
</feature>
<reference evidence="3 4" key="1">
    <citation type="journal article" date="2020" name="Microorganisms">
        <title>Reliable Identification of Environmental Pseudomonas Isolates Using the rpoD Gene.</title>
        <authorList>
            <consortium name="The Broad Institute Genome Sequencing Platform"/>
            <person name="Girard L."/>
            <person name="Lood C."/>
            <person name="Rokni-Zadeh H."/>
            <person name="van Noort V."/>
            <person name="Lavigne R."/>
            <person name="De Mot R."/>
        </authorList>
    </citation>
    <scope>NUCLEOTIDE SEQUENCE [LARGE SCALE GENOMIC DNA]</scope>
    <source>
        <strain evidence="3 4">RW9S1A</strain>
    </source>
</reference>
<keyword evidence="1" id="KW-0732">Signal</keyword>
<dbReference type="Pfam" id="PF04069">
    <property type="entry name" value="OpuAC"/>
    <property type="match status" value="1"/>
</dbReference>